<evidence type="ECO:0000313" key="1">
    <source>
        <dbReference type="EMBL" id="KAH6943367.1"/>
    </source>
</evidence>
<organism evidence="1 2">
    <name type="scientific">Hyalomma asiaticum</name>
    <name type="common">Tick</name>
    <dbReference type="NCBI Taxonomy" id="266040"/>
    <lineage>
        <taxon>Eukaryota</taxon>
        <taxon>Metazoa</taxon>
        <taxon>Ecdysozoa</taxon>
        <taxon>Arthropoda</taxon>
        <taxon>Chelicerata</taxon>
        <taxon>Arachnida</taxon>
        <taxon>Acari</taxon>
        <taxon>Parasitiformes</taxon>
        <taxon>Ixodida</taxon>
        <taxon>Ixodoidea</taxon>
        <taxon>Ixodidae</taxon>
        <taxon>Hyalomminae</taxon>
        <taxon>Hyalomma</taxon>
    </lineage>
</organism>
<evidence type="ECO:0000313" key="2">
    <source>
        <dbReference type="Proteomes" id="UP000821845"/>
    </source>
</evidence>
<reference evidence="1" key="1">
    <citation type="submission" date="2020-05" db="EMBL/GenBank/DDBJ databases">
        <title>Large-scale comparative analyses of tick genomes elucidate their genetic diversity and vector capacities.</title>
        <authorList>
            <person name="Jia N."/>
            <person name="Wang J."/>
            <person name="Shi W."/>
            <person name="Du L."/>
            <person name="Sun Y."/>
            <person name="Zhan W."/>
            <person name="Jiang J."/>
            <person name="Wang Q."/>
            <person name="Zhang B."/>
            <person name="Ji P."/>
            <person name="Sakyi L.B."/>
            <person name="Cui X."/>
            <person name="Yuan T."/>
            <person name="Jiang B."/>
            <person name="Yang W."/>
            <person name="Lam T.T.-Y."/>
            <person name="Chang Q."/>
            <person name="Ding S."/>
            <person name="Wang X."/>
            <person name="Zhu J."/>
            <person name="Ruan X."/>
            <person name="Zhao L."/>
            <person name="Wei J."/>
            <person name="Que T."/>
            <person name="Du C."/>
            <person name="Cheng J."/>
            <person name="Dai P."/>
            <person name="Han X."/>
            <person name="Huang E."/>
            <person name="Gao Y."/>
            <person name="Liu J."/>
            <person name="Shao H."/>
            <person name="Ye R."/>
            <person name="Li L."/>
            <person name="Wei W."/>
            <person name="Wang X."/>
            <person name="Wang C."/>
            <person name="Yang T."/>
            <person name="Huo Q."/>
            <person name="Li W."/>
            <person name="Guo W."/>
            <person name="Chen H."/>
            <person name="Zhou L."/>
            <person name="Ni X."/>
            <person name="Tian J."/>
            <person name="Zhou Y."/>
            <person name="Sheng Y."/>
            <person name="Liu T."/>
            <person name="Pan Y."/>
            <person name="Xia L."/>
            <person name="Li J."/>
            <person name="Zhao F."/>
            <person name="Cao W."/>
        </authorList>
    </citation>
    <scope>NUCLEOTIDE SEQUENCE</scope>
    <source>
        <strain evidence="1">Hyas-2018</strain>
    </source>
</reference>
<comment type="caution">
    <text evidence="1">The sequence shown here is derived from an EMBL/GenBank/DDBJ whole genome shotgun (WGS) entry which is preliminary data.</text>
</comment>
<accession>A0ACB7T747</accession>
<gene>
    <name evidence="1" type="ORF">HPB50_020525</name>
</gene>
<dbReference type="Proteomes" id="UP000821845">
    <property type="component" value="Chromosome 10"/>
</dbReference>
<proteinExistence type="predicted"/>
<sequence length="420" mass="48391">MSPFEKQERSCDKRHVLTETSWSWQNASRVNATDLSHEGTCSGIIRCLYPKRLQRYDRAFYPKIYFRNASPTAYVTLVITDTRDKAVAEVDAFEGRPNEKALVNGFNRRPVYNIYHMANAIWQVDEGMELGANAIESDVFFDKQGSAAWFYHGAPCDCFRRCQRYEEVPTLLRYLRRTSAGGVYRHRLALLFLDLKTYTLYPDKKYDAGADVARKLMNHLWHGVPVHKALNVLLSIPSVDDKEVFLGATETIRREMPEMIAKIGFDVSNNGALDTIENLYRELHVQGHRWQGDGMTNCLSIFRSSWRINSIVENRDAGEPSNFIEKAFQWTIDMPTQLRQSLRRNVDGIITNRPDRLVTILKESEFRSTMRLANATDNPWIRFGCRYNCDRGPFVSRHQQLDDEGIAWGGLPVNEGMPTE</sequence>
<protein>
    <submittedName>
        <fullName evidence="1">Uncharacterized protein</fullName>
    </submittedName>
</protein>
<dbReference type="EMBL" id="CM023490">
    <property type="protein sequence ID" value="KAH6943367.1"/>
    <property type="molecule type" value="Genomic_DNA"/>
</dbReference>
<keyword evidence="2" id="KW-1185">Reference proteome</keyword>
<name>A0ACB7T747_HYAAI</name>